<keyword evidence="6" id="KW-1185">Reference proteome</keyword>
<dbReference type="PANTHER" id="PTHR39515:SF2">
    <property type="entry name" value="HTH-TYPE TRANSCRIPTIONAL REGULATOR RV0880"/>
    <property type="match status" value="1"/>
</dbReference>
<evidence type="ECO:0000259" key="4">
    <source>
        <dbReference type="PROSITE" id="PS50995"/>
    </source>
</evidence>
<name>A0A3L7APV1_9MICO</name>
<dbReference type="InterPro" id="IPR000835">
    <property type="entry name" value="HTH_MarR-typ"/>
</dbReference>
<proteinExistence type="predicted"/>
<dbReference type="SMART" id="SM00347">
    <property type="entry name" value="HTH_MARR"/>
    <property type="match status" value="1"/>
</dbReference>
<feature type="domain" description="HTH marR-type" evidence="4">
    <location>
        <begin position="1"/>
        <end position="138"/>
    </location>
</feature>
<evidence type="ECO:0000313" key="6">
    <source>
        <dbReference type="Proteomes" id="UP000269438"/>
    </source>
</evidence>
<sequence>MIESSEWAEQLRRSVGDFVRATRASADTLPDAQAATLGYLDREGPATIAELARKRNVRHQSMRVTVDDLERAELVDRTPNPDDKRSLLITITDPGRAALGQARAGRASTIDAAIAEELTAEERRDLQRLSSILDRLTAAITR</sequence>
<evidence type="ECO:0000256" key="1">
    <source>
        <dbReference type="ARBA" id="ARBA00023015"/>
    </source>
</evidence>
<evidence type="ECO:0000313" key="5">
    <source>
        <dbReference type="EMBL" id="RLP82456.1"/>
    </source>
</evidence>
<comment type="caution">
    <text evidence="5">The sequence shown here is derived from an EMBL/GenBank/DDBJ whole genome shotgun (WGS) entry which is preliminary data.</text>
</comment>
<dbReference type="OrthoDB" id="5022690at2"/>
<dbReference type="PANTHER" id="PTHR39515">
    <property type="entry name" value="CONSERVED PROTEIN"/>
    <property type="match status" value="1"/>
</dbReference>
<organism evidence="5 6">
    <name type="scientific">Mycetocola lacteus</name>
    <dbReference type="NCBI Taxonomy" id="76637"/>
    <lineage>
        <taxon>Bacteria</taxon>
        <taxon>Bacillati</taxon>
        <taxon>Actinomycetota</taxon>
        <taxon>Actinomycetes</taxon>
        <taxon>Micrococcales</taxon>
        <taxon>Microbacteriaceae</taxon>
        <taxon>Mycetocola</taxon>
    </lineage>
</organism>
<reference evidence="5 6" key="1">
    <citation type="submission" date="2018-10" db="EMBL/GenBank/DDBJ databases">
        <authorList>
            <person name="Li J."/>
        </authorList>
    </citation>
    <scope>NUCLEOTIDE SEQUENCE [LARGE SCALE GENOMIC DNA]</scope>
    <source>
        <strain evidence="5 6">JCM 11654</strain>
    </source>
</reference>
<dbReference type="Gene3D" id="1.10.10.10">
    <property type="entry name" value="Winged helix-like DNA-binding domain superfamily/Winged helix DNA-binding domain"/>
    <property type="match status" value="1"/>
</dbReference>
<dbReference type="Proteomes" id="UP000269438">
    <property type="component" value="Unassembled WGS sequence"/>
</dbReference>
<dbReference type="Pfam" id="PF12802">
    <property type="entry name" value="MarR_2"/>
    <property type="match status" value="1"/>
</dbReference>
<dbReference type="InterPro" id="IPR023187">
    <property type="entry name" value="Tscrpt_reg_MarR-type_CS"/>
</dbReference>
<evidence type="ECO:0000256" key="3">
    <source>
        <dbReference type="ARBA" id="ARBA00023163"/>
    </source>
</evidence>
<gene>
    <name evidence="5" type="ORF">D9V34_10670</name>
</gene>
<dbReference type="PROSITE" id="PS50995">
    <property type="entry name" value="HTH_MARR_2"/>
    <property type="match status" value="1"/>
</dbReference>
<dbReference type="InterPro" id="IPR036390">
    <property type="entry name" value="WH_DNA-bd_sf"/>
</dbReference>
<keyword evidence="3" id="KW-0804">Transcription</keyword>
<keyword evidence="2" id="KW-0238">DNA-binding</keyword>
<dbReference type="PROSITE" id="PS01117">
    <property type="entry name" value="HTH_MARR_1"/>
    <property type="match status" value="1"/>
</dbReference>
<dbReference type="InterPro" id="IPR036388">
    <property type="entry name" value="WH-like_DNA-bd_sf"/>
</dbReference>
<keyword evidence="1" id="KW-0805">Transcription regulation</keyword>
<dbReference type="GO" id="GO:0003677">
    <property type="term" value="F:DNA binding"/>
    <property type="evidence" value="ECO:0007669"/>
    <property type="project" value="UniProtKB-KW"/>
</dbReference>
<dbReference type="AlphaFoldDB" id="A0A3L7APV1"/>
<dbReference type="SUPFAM" id="SSF46785">
    <property type="entry name" value="Winged helix' DNA-binding domain"/>
    <property type="match status" value="1"/>
</dbReference>
<evidence type="ECO:0000256" key="2">
    <source>
        <dbReference type="ARBA" id="ARBA00023125"/>
    </source>
</evidence>
<dbReference type="InterPro" id="IPR052526">
    <property type="entry name" value="HTH-type_Bedaq_tolerance"/>
</dbReference>
<dbReference type="GO" id="GO:0003700">
    <property type="term" value="F:DNA-binding transcription factor activity"/>
    <property type="evidence" value="ECO:0007669"/>
    <property type="project" value="InterPro"/>
</dbReference>
<dbReference type="RefSeq" id="WP_121688979.1">
    <property type="nucleotide sequence ID" value="NZ_RCUY01000009.1"/>
</dbReference>
<dbReference type="EMBL" id="RCUY01000009">
    <property type="protein sequence ID" value="RLP82456.1"/>
    <property type="molecule type" value="Genomic_DNA"/>
</dbReference>
<accession>A0A3L7APV1</accession>
<protein>
    <submittedName>
        <fullName evidence="5">MarR family transcriptional regulator</fullName>
    </submittedName>
</protein>